<comment type="caution">
    <text evidence="2">The sequence shown here is derived from an EMBL/GenBank/DDBJ whole genome shotgun (WGS) entry which is preliminary data.</text>
</comment>
<feature type="chain" id="PRO_5046586347" evidence="1">
    <location>
        <begin position="23"/>
        <end position="283"/>
    </location>
</feature>
<dbReference type="Proteomes" id="UP001141933">
    <property type="component" value="Unassembled WGS sequence"/>
</dbReference>
<keyword evidence="3" id="KW-1185">Reference proteome</keyword>
<dbReference type="RefSeq" id="WP_269876399.1">
    <property type="nucleotide sequence ID" value="NZ_JAPZVM010000001.1"/>
</dbReference>
<dbReference type="InterPro" id="IPR010846">
    <property type="entry name" value="AmiA-like"/>
</dbReference>
<reference evidence="2" key="1">
    <citation type="submission" date="2022-12" db="EMBL/GenBank/DDBJ databases">
        <title>Phocaeicola acetigenes sp. nov., isolated feces from a healthy human.</title>
        <authorList>
            <person name="Do H."/>
            <person name="Ha Y.B."/>
            <person name="Kim J.-S."/>
            <person name="Suh M.K."/>
            <person name="Kim H.S."/>
            <person name="Lee J.-S."/>
        </authorList>
    </citation>
    <scope>NUCLEOTIDE SEQUENCE</scope>
    <source>
        <strain evidence="2">KGMB11183</strain>
    </source>
</reference>
<dbReference type="EMBL" id="JAPZVM010000001">
    <property type="protein sequence ID" value="MCZ8371365.1"/>
    <property type="molecule type" value="Genomic_DNA"/>
</dbReference>
<proteinExistence type="predicted"/>
<dbReference type="Gene3D" id="1.10.3670.10">
    <property type="entry name" value="Putative xylanase like domain"/>
    <property type="match status" value="1"/>
</dbReference>
<name>A0ABT4PE88_9BACT</name>
<feature type="signal peptide" evidence="1">
    <location>
        <begin position="1"/>
        <end position="22"/>
    </location>
</feature>
<protein>
    <submittedName>
        <fullName evidence="2">DUF1460 domain-containing protein</fullName>
    </submittedName>
</protein>
<keyword evidence="1" id="KW-0732">Signal</keyword>
<dbReference type="SUPFAM" id="SSF54001">
    <property type="entry name" value="Cysteine proteinases"/>
    <property type="match status" value="1"/>
</dbReference>
<sequence length="283" mass="32307">MKMKLSFFLIWSAFIFNLPTQASIYQDSIKVEKLLHTGASLPSDSCRTLFYGQAFLDKPYAAGTLETKGEERLVVRLDSLDCTTFVETVLALVLTEQENNLTYRAFIHNLTRIRYRNGIINGYSSRLHYFSDWVKNNESKGFLHERTQDLSHSSHPLTLSFMTSHPKAYPALKDNPLEVEKMRTIEAQWQDKIIFYIPKQRLDQPIKELPIHNGDILALTTSIKGLDVVHMGFACWIKGKLHLLHASSAKGKVILDSVSLYEYSKNKNAHTGIRVISVCAFPR</sequence>
<dbReference type="InterPro" id="IPR038765">
    <property type="entry name" value="Papain-like_cys_pep_sf"/>
</dbReference>
<evidence type="ECO:0000313" key="3">
    <source>
        <dbReference type="Proteomes" id="UP001141933"/>
    </source>
</evidence>
<dbReference type="Pfam" id="PF07313">
    <property type="entry name" value="AmiA-like"/>
    <property type="match status" value="1"/>
</dbReference>
<evidence type="ECO:0000313" key="2">
    <source>
        <dbReference type="EMBL" id="MCZ8371365.1"/>
    </source>
</evidence>
<organism evidence="2 3">
    <name type="scientific">Phocaeicola acetigenes</name>
    <dbReference type="NCBI Taxonomy" id="3016083"/>
    <lineage>
        <taxon>Bacteria</taxon>
        <taxon>Pseudomonadati</taxon>
        <taxon>Bacteroidota</taxon>
        <taxon>Bacteroidia</taxon>
        <taxon>Bacteroidales</taxon>
        <taxon>Bacteroidaceae</taxon>
        <taxon>Phocaeicola</taxon>
    </lineage>
</organism>
<dbReference type="Gene3D" id="2.30.260.10">
    <property type="entry name" value="putative xylanase like domain"/>
    <property type="match status" value="1"/>
</dbReference>
<gene>
    <name evidence="2" type="ORF">O6P32_01400</name>
</gene>
<accession>A0ABT4PE88</accession>
<evidence type="ECO:0000256" key="1">
    <source>
        <dbReference type="SAM" id="SignalP"/>
    </source>
</evidence>